<dbReference type="PROSITE" id="PS50011">
    <property type="entry name" value="PROTEIN_KINASE_DOM"/>
    <property type="match status" value="1"/>
</dbReference>
<dbReference type="InterPro" id="IPR013210">
    <property type="entry name" value="LRR_N_plant-typ"/>
</dbReference>
<keyword evidence="18" id="KW-0675">Receptor</keyword>
<dbReference type="InterPro" id="IPR000719">
    <property type="entry name" value="Prot_kinase_dom"/>
</dbReference>
<comment type="catalytic activity">
    <reaction evidence="22">
        <text>L-seryl-[protein] + ATP = O-phospho-L-seryl-[protein] + ADP + H(+)</text>
        <dbReference type="Rhea" id="RHEA:17989"/>
        <dbReference type="Rhea" id="RHEA-COMP:9863"/>
        <dbReference type="Rhea" id="RHEA-COMP:11604"/>
        <dbReference type="ChEBI" id="CHEBI:15378"/>
        <dbReference type="ChEBI" id="CHEBI:29999"/>
        <dbReference type="ChEBI" id="CHEBI:30616"/>
        <dbReference type="ChEBI" id="CHEBI:83421"/>
        <dbReference type="ChEBI" id="CHEBI:456216"/>
        <dbReference type="EC" id="2.7.11.1"/>
    </reaction>
</comment>
<dbReference type="PROSITE" id="PS00107">
    <property type="entry name" value="PROTEIN_KINASE_ATP"/>
    <property type="match status" value="1"/>
</dbReference>
<evidence type="ECO:0000256" key="6">
    <source>
        <dbReference type="ARBA" id="ARBA00022527"/>
    </source>
</evidence>
<keyword evidence="14" id="KW-0418">Kinase</keyword>
<gene>
    <name evidence="26" type="ORF">I3842_08G045500</name>
</gene>
<dbReference type="FunFam" id="3.30.200.20:FF:000309">
    <property type="entry name" value="Leucine-rich repeat receptor protein kinase MSP1"/>
    <property type="match status" value="1"/>
</dbReference>
<dbReference type="GO" id="GO:0004674">
    <property type="term" value="F:protein serine/threonine kinase activity"/>
    <property type="evidence" value="ECO:0007669"/>
    <property type="project" value="UniProtKB-KW"/>
</dbReference>
<comment type="similarity">
    <text evidence="20">Belongs to the polygalacturonase-inhibiting protein family.</text>
</comment>
<evidence type="ECO:0000256" key="19">
    <source>
        <dbReference type="ARBA" id="ARBA00023180"/>
    </source>
</evidence>
<keyword evidence="11" id="KW-0732">Signal</keyword>
<evidence type="ECO:0000256" key="3">
    <source>
        <dbReference type="ARBA" id="ARBA00012513"/>
    </source>
</evidence>
<dbReference type="InterPro" id="IPR017441">
    <property type="entry name" value="Protein_kinase_ATP_BS"/>
</dbReference>
<keyword evidence="15 23" id="KW-0067">ATP-binding</keyword>
<dbReference type="GO" id="GO:0005886">
    <property type="term" value="C:plasma membrane"/>
    <property type="evidence" value="ECO:0007669"/>
    <property type="project" value="UniProtKB-SubCell"/>
</dbReference>
<dbReference type="AlphaFoldDB" id="A0A922JBU9"/>
<evidence type="ECO:0000256" key="22">
    <source>
        <dbReference type="ARBA" id="ARBA00048679"/>
    </source>
</evidence>
<keyword evidence="8" id="KW-0433">Leucine-rich repeat</keyword>
<dbReference type="Pfam" id="PF13855">
    <property type="entry name" value="LRR_8"/>
    <property type="match status" value="3"/>
</dbReference>
<evidence type="ECO:0000256" key="7">
    <source>
        <dbReference type="ARBA" id="ARBA00022553"/>
    </source>
</evidence>
<dbReference type="InterPro" id="IPR051716">
    <property type="entry name" value="Plant_RL_S/T_kinase"/>
</dbReference>
<dbReference type="FunFam" id="1.10.510.10:FF:000445">
    <property type="entry name" value="MDIS1-interacting receptor like kinase 2"/>
    <property type="match status" value="1"/>
</dbReference>
<evidence type="ECO:0000256" key="23">
    <source>
        <dbReference type="PROSITE-ProRule" id="PRU10141"/>
    </source>
</evidence>
<comment type="catalytic activity">
    <reaction evidence="21">
        <text>L-threonyl-[protein] + ATP = O-phospho-L-threonyl-[protein] + ADP + H(+)</text>
        <dbReference type="Rhea" id="RHEA:46608"/>
        <dbReference type="Rhea" id="RHEA-COMP:11060"/>
        <dbReference type="Rhea" id="RHEA-COMP:11605"/>
        <dbReference type="ChEBI" id="CHEBI:15378"/>
        <dbReference type="ChEBI" id="CHEBI:30013"/>
        <dbReference type="ChEBI" id="CHEBI:30616"/>
        <dbReference type="ChEBI" id="CHEBI:61977"/>
        <dbReference type="ChEBI" id="CHEBI:456216"/>
        <dbReference type="EC" id="2.7.11.1"/>
    </reaction>
</comment>
<evidence type="ECO:0000256" key="17">
    <source>
        <dbReference type="ARBA" id="ARBA00023136"/>
    </source>
</evidence>
<feature type="binding site" evidence="23">
    <location>
        <position position="786"/>
    </location>
    <ligand>
        <name>ATP</name>
        <dbReference type="ChEBI" id="CHEBI:30616"/>
    </ligand>
</feature>
<dbReference type="InterPro" id="IPR025875">
    <property type="entry name" value="Leu-rich_rpt_4"/>
</dbReference>
<dbReference type="PROSITE" id="PS00109">
    <property type="entry name" value="PROTEIN_KINASE_TYR"/>
    <property type="match status" value="1"/>
</dbReference>
<evidence type="ECO:0000256" key="11">
    <source>
        <dbReference type="ARBA" id="ARBA00022729"/>
    </source>
</evidence>
<dbReference type="InterPro" id="IPR001611">
    <property type="entry name" value="Leu-rich_rpt"/>
</dbReference>
<dbReference type="Pfam" id="PF12799">
    <property type="entry name" value="LRR_4"/>
    <property type="match status" value="1"/>
</dbReference>
<reference evidence="26" key="1">
    <citation type="submission" date="2021-01" db="EMBL/GenBank/DDBJ databases">
        <authorList>
            <person name="Lovell J.T."/>
            <person name="Bentley N."/>
            <person name="Bhattarai G."/>
            <person name="Jenkins J.W."/>
            <person name="Sreedasyam A."/>
            <person name="Alarcon Y."/>
            <person name="Bock C."/>
            <person name="Boston L."/>
            <person name="Carlson J."/>
            <person name="Cervantes K."/>
            <person name="Clermont K."/>
            <person name="Krom N."/>
            <person name="Kubenka K."/>
            <person name="Mamidi S."/>
            <person name="Mattison C."/>
            <person name="Monteros M."/>
            <person name="Pisani C."/>
            <person name="Plott C."/>
            <person name="Rajasekar S."/>
            <person name="Rhein H.S."/>
            <person name="Rohla C."/>
            <person name="Song M."/>
            <person name="Hilaire R.S."/>
            <person name="Shu S."/>
            <person name="Wells L."/>
            <person name="Wang X."/>
            <person name="Webber J."/>
            <person name="Heerema R.J."/>
            <person name="Klein P."/>
            <person name="Conner P."/>
            <person name="Grauke L."/>
            <person name="Grimwood J."/>
            <person name="Schmutz J."/>
            <person name="Randall J.J."/>
        </authorList>
    </citation>
    <scope>NUCLEOTIDE SEQUENCE</scope>
    <source>
        <tissue evidence="26">Leaf</tissue>
    </source>
</reference>
<comment type="caution">
    <text evidence="26">The sequence shown here is derived from an EMBL/GenBank/DDBJ whole genome shotgun (WGS) entry which is preliminary data.</text>
</comment>
<name>A0A922JBU9_CARIL</name>
<evidence type="ECO:0000256" key="9">
    <source>
        <dbReference type="ARBA" id="ARBA00022679"/>
    </source>
</evidence>
<keyword evidence="7" id="KW-0597">Phosphoprotein</keyword>
<dbReference type="Proteomes" id="UP000811246">
    <property type="component" value="Chromosome 8"/>
</dbReference>
<comment type="subcellular location">
    <subcellularLocation>
        <location evidence="2">Cell membrane</location>
        <topology evidence="2">Single-pass type I membrane protein</topology>
    </subcellularLocation>
    <subcellularLocation>
        <location evidence="1">Secreted</location>
        <location evidence="1">Cell wall</location>
    </subcellularLocation>
</comment>
<evidence type="ECO:0000256" key="1">
    <source>
        <dbReference type="ARBA" id="ARBA00004191"/>
    </source>
</evidence>
<evidence type="ECO:0000256" key="21">
    <source>
        <dbReference type="ARBA" id="ARBA00047899"/>
    </source>
</evidence>
<keyword evidence="19" id="KW-0325">Glycoprotein</keyword>
<evidence type="ECO:0000259" key="25">
    <source>
        <dbReference type="PROSITE" id="PS50011"/>
    </source>
</evidence>
<evidence type="ECO:0000256" key="5">
    <source>
        <dbReference type="ARBA" id="ARBA00022512"/>
    </source>
</evidence>
<dbReference type="Pfam" id="PF00069">
    <property type="entry name" value="Pkinase"/>
    <property type="match status" value="1"/>
</dbReference>
<keyword evidence="5" id="KW-0134">Cell wall</keyword>
<dbReference type="PROSITE" id="PS51450">
    <property type="entry name" value="LRR"/>
    <property type="match status" value="1"/>
</dbReference>
<keyword evidence="17 24" id="KW-0472">Membrane</keyword>
<evidence type="ECO:0000256" key="14">
    <source>
        <dbReference type="ARBA" id="ARBA00022777"/>
    </source>
</evidence>
<proteinExistence type="inferred from homology"/>
<keyword evidence="5" id="KW-0964">Secreted</keyword>
<sequence length="1039" mass="114193">MGSPSFKKQRILVSYVLFVQLVSSPKAAFASAMAEEATALLKWKNSLQNETQYLLPSWSSLPDIPTNSSANLNPCTWFGIYCNHAGSVITINLTNSGLQGTLHEFSFSLFPNLESVDLSSNTLLGTIPSQIRSLSKLIYLDLSYNKLSGNIPPEVGFLTNLQFLYLCENQLNGSIPEEISHLKSLSELQLCNNSLDGSIPTSLSILSDLASLHLYGNKLSGFIPPEMGNLSNLVELFIDSNCLTGPIPSTFGNLKMLNYLYIYNNSLSGRIPPEIGNMTSLEELSLVGNHLNGSIPTSLGDLANLMLLELSFNNLSGTIPEEIGKLKYVYRLYLSRNQLIGSIPTSFANLSDLKSLFLRDNQLSGPIPHGIGDHMNLVYLGLDTNQFNGSLPANVCYGGSLTHFTANNNHFIGRIPKSLKNCTSLIRVRLEGNQLLGDISEDFGNYPNLTFMDLSHNRFYGRISGNWGQCPQLKTLKIRGNNIVGSISPGILQNLSQLHVLDVSLNRIVGVIPKELGRLTSLVQLRLNGNQLSGAIPIEFGSLTNLEFLDLSSNRLSKSIPSNFGGLTKLHHLNLSKNNFSEGIPPNLLSLFQVSELDMSYNYLTGGIPSEIATMNSLVELNLSHNHLSGFIPAAFKEIRGLLHVDISYNELHGPIPNSNAFLNAPFEALQGNKGLCGNVTGLQPCSKKGQKVNFAVVLPVLGALLVLLSCLTIFQIMRRRKKDPKPEESEMHEIFPTSTLDGRTMYRDIIQTTNSFDARYCIGKGGYGSVYKATLSSGVTVAVKKLHPRHDGEQGFQKDFLNEIVALTEIRHRNIVKLHGFCSNARYSFLVYQYVERGSLAKILGNRDVAKVVDWNKRLNIVRGVVDALSYMHHDCSPPIIHRDISSGNIFLDSLYEALVSDFGSAKLLKLDSSSSWTSLGGTYGYIAPELAYTTKVTEKCDVYSFGVLTLEVIKGNHPGDFISSLSSPSAKENIQLKDVLDQRLPSPTLEVEDELQTVVKLATECLNVHPQSRPTMRMISQVLSTHAANRFLAPGKS</sequence>
<feature type="transmembrane region" description="Helical" evidence="24">
    <location>
        <begin position="693"/>
        <end position="715"/>
    </location>
</feature>
<dbReference type="FunFam" id="3.80.10.10:FF:000383">
    <property type="entry name" value="Leucine-rich repeat receptor protein kinase EMS1"/>
    <property type="match status" value="1"/>
</dbReference>
<evidence type="ECO:0000256" key="15">
    <source>
        <dbReference type="ARBA" id="ARBA00022840"/>
    </source>
</evidence>
<keyword evidence="13 23" id="KW-0547">Nucleotide-binding</keyword>
<dbReference type="Pfam" id="PF08263">
    <property type="entry name" value="LRRNT_2"/>
    <property type="match status" value="1"/>
</dbReference>
<evidence type="ECO:0000256" key="24">
    <source>
        <dbReference type="SAM" id="Phobius"/>
    </source>
</evidence>
<evidence type="ECO:0000256" key="13">
    <source>
        <dbReference type="ARBA" id="ARBA00022741"/>
    </source>
</evidence>
<evidence type="ECO:0000256" key="20">
    <source>
        <dbReference type="ARBA" id="ARBA00038043"/>
    </source>
</evidence>
<dbReference type="EC" id="2.7.11.1" evidence="3"/>
<protein>
    <recommendedName>
        <fullName evidence="3">non-specific serine/threonine protein kinase</fullName>
        <ecNumber evidence="3">2.7.11.1</ecNumber>
    </recommendedName>
</protein>
<keyword evidence="6" id="KW-0723">Serine/threonine-protein kinase</keyword>
<dbReference type="GO" id="GO:0005524">
    <property type="term" value="F:ATP binding"/>
    <property type="evidence" value="ECO:0007669"/>
    <property type="project" value="UniProtKB-UniRule"/>
</dbReference>
<dbReference type="FunFam" id="3.80.10.10:FF:000177">
    <property type="entry name" value="Leucine-rich repeat receptor-like serine/threonine-protein kinase At1g17230"/>
    <property type="match status" value="1"/>
</dbReference>
<dbReference type="FunFam" id="3.80.10.10:FF:000400">
    <property type="entry name" value="Nuclear pore complex protein NUP107"/>
    <property type="match status" value="1"/>
</dbReference>
<dbReference type="Pfam" id="PF00560">
    <property type="entry name" value="LRR_1"/>
    <property type="match status" value="2"/>
</dbReference>
<evidence type="ECO:0000313" key="26">
    <source>
        <dbReference type="EMBL" id="KAG6698949.1"/>
    </source>
</evidence>
<feature type="domain" description="Protein kinase" evidence="25">
    <location>
        <begin position="757"/>
        <end position="1034"/>
    </location>
</feature>
<keyword evidence="4" id="KW-1003">Cell membrane</keyword>
<evidence type="ECO:0000256" key="8">
    <source>
        <dbReference type="ARBA" id="ARBA00022614"/>
    </source>
</evidence>
<evidence type="ECO:0000256" key="10">
    <source>
        <dbReference type="ARBA" id="ARBA00022692"/>
    </source>
</evidence>
<keyword evidence="9" id="KW-0808">Transferase</keyword>
<dbReference type="Pfam" id="PF23598">
    <property type="entry name" value="LRR_14"/>
    <property type="match status" value="1"/>
</dbReference>
<keyword evidence="10 24" id="KW-0812">Transmembrane</keyword>
<evidence type="ECO:0000256" key="16">
    <source>
        <dbReference type="ARBA" id="ARBA00022989"/>
    </source>
</evidence>
<dbReference type="InterPro" id="IPR055414">
    <property type="entry name" value="LRR_R13L4/SHOC2-like"/>
</dbReference>
<dbReference type="SMART" id="SM00369">
    <property type="entry name" value="LRR_TYP"/>
    <property type="match status" value="11"/>
</dbReference>
<accession>A0A922JBU9</accession>
<evidence type="ECO:0000313" key="27">
    <source>
        <dbReference type="Proteomes" id="UP000811246"/>
    </source>
</evidence>
<keyword evidence="12" id="KW-0677">Repeat</keyword>
<dbReference type="FunFam" id="3.80.10.10:FF:000416">
    <property type="entry name" value="Probable leucine-rich repeat receptor-like protein kinase At5g63930"/>
    <property type="match status" value="1"/>
</dbReference>
<dbReference type="PANTHER" id="PTHR48053">
    <property type="entry name" value="LEUCINE RICH REPEAT FAMILY PROTEIN, EXPRESSED"/>
    <property type="match status" value="1"/>
</dbReference>
<evidence type="ECO:0000256" key="18">
    <source>
        <dbReference type="ARBA" id="ARBA00023170"/>
    </source>
</evidence>
<dbReference type="InterPro" id="IPR003591">
    <property type="entry name" value="Leu-rich_rpt_typical-subtyp"/>
</dbReference>
<evidence type="ECO:0000256" key="12">
    <source>
        <dbReference type="ARBA" id="ARBA00022737"/>
    </source>
</evidence>
<dbReference type="PANTHER" id="PTHR48053:SF139">
    <property type="entry name" value="LRR RECEPTOR-LIKE KINASE FAMILY PROTEIN"/>
    <property type="match status" value="1"/>
</dbReference>
<organism evidence="26 27">
    <name type="scientific">Carya illinoinensis</name>
    <name type="common">Pecan</name>
    <dbReference type="NCBI Taxonomy" id="32201"/>
    <lineage>
        <taxon>Eukaryota</taxon>
        <taxon>Viridiplantae</taxon>
        <taxon>Streptophyta</taxon>
        <taxon>Embryophyta</taxon>
        <taxon>Tracheophyta</taxon>
        <taxon>Spermatophyta</taxon>
        <taxon>Magnoliopsida</taxon>
        <taxon>eudicotyledons</taxon>
        <taxon>Gunneridae</taxon>
        <taxon>Pentapetalae</taxon>
        <taxon>rosids</taxon>
        <taxon>fabids</taxon>
        <taxon>Fagales</taxon>
        <taxon>Juglandaceae</taxon>
        <taxon>Carya</taxon>
    </lineage>
</organism>
<dbReference type="EMBL" id="CM031832">
    <property type="protein sequence ID" value="KAG6698949.1"/>
    <property type="molecule type" value="Genomic_DNA"/>
</dbReference>
<dbReference type="SMART" id="SM00365">
    <property type="entry name" value="LRR_SD22"/>
    <property type="match status" value="6"/>
</dbReference>
<evidence type="ECO:0000256" key="2">
    <source>
        <dbReference type="ARBA" id="ARBA00004251"/>
    </source>
</evidence>
<dbReference type="InterPro" id="IPR008266">
    <property type="entry name" value="Tyr_kinase_AS"/>
</dbReference>
<keyword evidence="16 24" id="KW-1133">Transmembrane helix</keyword>
<evidence type="ECO:0000256" key="4">
    <source>
        <dbReference type="ARBA" id="ARBA00022475"/>
    </source>
</evidence>